<protein>
    <submittedName>
        <fullName evidence="2">Transcriptional regulator with XRE-family HTH domain</fullName>
    </submittedName>
</protein>
<dbReference type="Gene3D" id="3.30.450.180">
    <property type="match status" value="1"/>
</dbReference>
<dbReference type="InterPro" id="IPR041413">
    <property type="entry name" value="MLTR_LBD"/>
</dbReference>
<dbReference type="InterPro" id="IPR001387">
    <property type="entry name" value="Cro/C1-type_HTH"/>
</dbReference>
<organism evidence="2 3">
    <name type="scientific">Crossiella equi</name>
    <dbReference type="NCBI Taxonomy" id="130796"/>
    <lineage>
        <taxon>Bacteria</taxon>
        <taxon>Bacillati</taxon>
        <taxon>Actinomycetota</taxon>
        <taxon>Actinomycetes</taxon>
        <taxon>Pseudonocardiales</taxon>
        <taxon>Pseudonocardiaceae</taxon>
        <taxon>Crossiella</taxon>
    </lineage>
</organism>
<gene>
    <name evidence="2" type="ORF">JOF53_003310</name>
</gene>
<dbReference type="EMBL" id="JAGIOO010000001">
    <property type="protein sequence ID" value="MBP2474438.1"/>
    <property type="molecule type" value="Genomic_DNA"/>
</dbReference>
<dbReference type="SMART" id="SM00530">
    <property type="entry name" value="HTH_XRE"/>
    <property type="match status" value="1"/>
</dbReference>
<name>A0ABS5ACX5_9PSEU</name>
<keyword evidence="3" id="KW-1185">Reference proteome</keyword>
<dbReference type="RefSeq" id="WP_086780307.1">
    <property type="nucleotide sequence ID" value="NZ_JAGIOO010000001.1"/>
</dbReference>
<evidence type="ECO:0000313" key="2">
    <source>
        <dbReference type="EMBL" id="MBP2474438.1"/>
    </source>
</evidence>
<dbReference type="CDD" id="cd00093">
    <property type="entry name" value="HTH_XRE"/>
    <property type="match status" value="1"/>
</dbReference>
<dbReference type="Pfam" id="PF17765">
    <property type="entry name" value="MLTR_LBD"/>
    <property type="match status" value="1"/>
</dbReference>
<sequence>MDRTQATGHALGEYLRACRSRVDPGSRGLPDDGRRRRVPGLRREELAVLSGVSVDYLVRLEQGRAQNVSRSVLDALARALDLRPDEHAYLLEVAEPLSRPGQRPSSAAQVVSRQTRQLLDAVTGLPAMVLGRRMEVLAWNPLAAALYTDFSRLPAAHRSLTWISFLDPGVRAMFQNWDEVVRDCVAYLRMDAVRYPGDPKLAALVGELSVKDEDFRRWWADHRVRAQGAGRKTLLHPVAGPLTLDYQTMDLREADQMLVVYTAEPSSRSEEALRFLANWAEELTPGETEGVDATG</sequence>
<accession>A0ABS5ACX5</accession>
<dbReference type="Pfam" id="PF13560">
    <property type="entry name" value="HTH_31"/>
    <property type="match status" value="1"/>
</dbReference>
<reference evidence="2 3" key="1">
    <citation type="submission" date="2021-03" db="EMBL/GenBank/DDBJ databases">
        <title>Sequencing the genomes of 1000 actinobacteria strains.</title>
        <authorList>
            <person name="Klenk H.-P."/>
        </authorList>
    </citation>
    <scope>NUCLEOTIDE SEQUENCE [LARGE SCALE GENOMIC DNA]</scope>
    <source>
        <strain evidence="2 3">DSM 44580</strain>
    </source>
</reference>
<evidence type="ECO:0000313" key="3">
    <source>
        <dbReference type="Proteomes" id="UP001519363"/>
    </source>
</evidence>
<dbReference type="SUPFAM" id="SSF47413">
    <property type="entry name" value="lambda repressor-like DNA-binding domains"/>
    <property type="match status" value="1"/>
</dbReference>
<comment type="caution">
    <text evidence="2">The sequence shown here is derived from an EMBL/GenBank/DDBJ whole genome shotgun (WGS) entry which is preliminary data.</text>
</comment>
<dbReference type="PROSITE" id="PS50943">
    <property type="entry name" value="HTH_CROC1"/>
    <property type="match status" value="1"/>
</dbReference>
<dbReference type="InterPro" id="IPR010982">
    <property type="entry name" value="Lambda_DNA-bd_dom_sf"/>
</dbReference>
<evidence type="ECO:0000259" key="1">
    <source>
        <dbReference type="PROSITE" id="PS50943"/>
    </source>
</evidence>
<dbReference type="PANTHER" id="PTHR35010:SF2">
    <property type="entry name" value="BLL4672 PROTEIN"/>
    <property type="match status" value="1"/>
</dbReference>
<feature type="domain" description="HTH cro/C1-type" evidence="1">
    <location>
        <begin position="40"/>
        <end position="87"/>
    </location>
</feature>
<dbReference type="Gene3D" id="1.10.260.40">
    <property type="entry name" value="lambda repressor-like DNA-binding domains"/>
    <property type="match status" value="1"/>
</dbReference>
<dbReference type="PANTHER" id="PTHR35010">
    <property type="entry name" value="BLL4672 PROTEIN-RELATED"/>
    <property type="match status" value="1"/>
</dbReference>
<dbReference type="Proteomes" id="UP001519363">
    <property type="component" value="Unassembled WGS sequence"/>
</dbReference>
<proteinExistence type="predicted"/>